<dbReference type="PANTHER" id="PTHR39344:SF1">
    <property type="entry name" value="UPF0182 PROTEIN SLL1060"/>
    <property type="match status" value="1"/>
</dbReference>
<dbReference type="GO" id="GO:0005576">
    <property type="term" value="C:extracellular region"/>
    <property type="evidence" value="ECO:0007669"/>
    <property type="project" value="TreeGrafter"/>
</dbReference>
<keyword evidence="1 5" id="KW-1003">Cell membrane</keyword>
<evidence type="ECO:0000313" key="7">
    <source>
        <dbReference type="EMBL" id="KAB1650540.1"/>
    </source>
</evidence>
<dbReference type="InterPro" id="IPR005372">
    <property type="entry name" value="UPF0182"/>
</dbReference>
<dbReference type="Proteomes" id="UP000431744">
    <property type="component" value="Unassembled WGS sequence"/>
</dbReference>
<feature type="transmembrane region" description="Helical" evidence="5">
    <location>
        <begin position="229"/>
        <end position="252"/>
    </location>
</feature>
<organism evidence="7 8">
    <name type="scientific">Pseudoclavibacter endophyticus</name>
    <dbReference type="NCBI Taxonomy" id="1778590"/>
    <lineage>
        <taxon>Bacteria</taxon>
        <taxon>Bacillati</taxon>
        <taxon>Actinomycetota</taxon>
        <taxon>Actinomycetes</taxon>
        <taxon>Micrococcales</taxon>
        <taxon>Microbacteriaceae</taxon>
        <taxon>Pseudoclavibacter</taxon>
    </lineage>
</organism>
<dbReference type="OrthoDB" id="9763654at2"/>
<evidence type="ECO:0000256" key="5">
    <source>
        <dbReference type="HAMAP-Rule" id="MF_01600"/>
    </source>
</evidence>
<keyword evidence="8" id="KW-1185">Reference proteome</keyword>
<evidence type="ECO:0000256" key="4">
    <source>
        <dbReference type="ARBA" id="ARBA00023136"/>
    </source>
</evidence>
<evidence type="ECO:0000256" key="6">
    <source>
        <dbReference type="SAM" id="MobiDB-lite"/>
    </source>
</evidence>
<proteinExistence type="inferred from homology"/>
<comment type="caution">
    <text evidence="7">The sequence shown here is derived from an EMBL/GenBank/DDBJ whole genome shotgun (WGS) entry which is preliminary data.</text>
</comment>
<name>A0A6H9WWI1_9MICO</name>
<comment type="caution">
    <text evidence="5">Lacks conserved residue(s) required for the propagation of feature annotation.</text>
</comment>
<comment type="similarity">
    <text evidence="5">Belongs to the UPF0182 family.</text>
</comment>
<dbReference type="HAMAP" id="MF_01600">
    <property type="entry name" value="UPF0182"/>
    <property type="match status" value="1"/>
</dbReference>
<dbReference type="AlphaFoldDB" id="A0A6H9WWI1"/>
<evidence type="ECO:0000256" key="2">
    <source>
        <dbReference type="ARBA" id="ARBA00022692"/>
    </source>
</evidence>
<accession>A0A6H9WWI1</accession>
<evidence type="ECO:0000256" key="1">
    <source>
        <dbReference type="ARBA" id="ARBA00022475"/>
    </source>
</evidence>
<keyword evidence="4 5" id="KW-0472">Membrane</keyword>
<feature type="transmembrane region" description="Helical" evidence="5">
    <location>
        <begin position="145"/>
        <end position="167"/>
    </location>
</feature>
<feature type="transmembrane region" description="Helical" evidence="5">
    <location>
        <begin position="259"/>
        <end position="279"/>
    </location>
</feature>
<dbReference type="PANTHER" id="PTHR39344">
    <property type="entry name" value="UPF0182 PROTEIN SLL1060"/>
    <property type="match status" value="1"/>
</dbReference>
<feature type="region of interest" description="Disordered" evidence="6">
    <location>
        <begin position="939"/>
        <end position="975"/>
    </location>
</feature>
<comment type="subcellular location">
    <subcellularLocation>
        <location evidence="5">Cell membrane</location>
        <topology evidence="5">Multi-pass membrane protein</topology>
    </subcellularLocation>
</comment>
<feature type="compositionally biased region" description="Acidic residues" evidence="6">
    <location>
        <begin position="866"/>
        <end position="877"/>
    </location>
</feature>
<reference evidence="7 8" key="1">
    <citation type="submission" date="2019-09" db="EMBL/GenBank/DDBJ databases">
        <title>Phylogeny of genus Pseudoclavibacter and closely related genus.</title>
        <authorList>
            <person name="Li Y."/>
        </authorList>
    </citation>
    <scope>NUCLEOTIDE SEQUENCE [LARGE SCALE GENOMIC DNA]</scope>
    <source>
        <strain evidence="7 8">EGI 60007</strain>
    </source>
</reference>
<feature type="transmembrane region" description="Helical" evidence="5">
    <location>
        <begin position="88"/>
        <end position="109"/>
    </location>
</feature>
<dbReference type="Pfam" id="PF03699">
    <property type="entry name" value="UPF0182"/>
    <property type="match status" value="1"/>
</dbReference>
<protein>
    <recommendedName>
        <fullName evidence="5">UPF0182 protein F8O04_06050</fullName>
    </recommendedName>
</protein>
<dbReference type="GO" id="GO:0005886">
    <property type="term" value="C:plasma membrane"/>
    <property type="evidence" value="ECO:0007669"/>
    <property type="project" value="UniProtKB-SubCell"/>
</dbReference>
<evidence type="ECO:0000256" key="3">
    <source>
        <dbReference type="ARBA" id="ARBA00022989"/>
    </source>
</evidence>
<feature type="region of interest" description="Disordered" evidence="6">
    <location>
        <begin position="857"/>
        <end position="887"/>
    </location>
</feature>
<feature type="compositionally biased region" description="Low complexity" evidence="6">
    <location>
        <begin position="939"/>
        <end position="957"/>
    </location>
</feature>
<gene>
    <name evidence="7" type="ORF">F8O04_06050</name>
</gene>
<feature type="compositionally biased region" description="Low complexity" evidence="6">
    <location>
        <begin position="966"/>
        <end position="975"/>
    </location>
</feature>
<keyword evidence="3 5" id="KW-1133">Transmembrane helix</keyword>
<feature type="transmembrane region" description="Helical" evidence="5">
    <location>
        <begin position="34"/>
        <end position="56"/>
    </location>
</feature>
<keyword evidence="2 5" id="KW-0812">Transmembrane</keyword>
<feature type="transmembrane region" description="Helical" evidence="5">
    <location>
        <begin position="187"/>
        <end position="209"/>
    </location>
</feature>
<evidence type="ECO:0000313" key="8">
    <source>
        <dbReference type="Proteomes" id="UP000431744"/>
    </source>
</evidence>
<dbReference type="EMBL" id="WBJY01000001">
    <property type="protein sequence ID" value="KAB1650540.1"/>
    <property type="molecule type" value="Genomic_DNA"/>
</dbReference>
<sequence length="975" mass="105945">MVVIALIAVFFWFSGFYADILWYDQLGALSVLLTQWGAGAVMFLIGLVAMAVPVIINLQIAYRARPVYAKLNDQLDRYQQVIEPLRRVAMFGVPILIGLVAGLVASGAWPTVIQWMHATPFGVADPRFGFDISFYVFHLPFWRGVIAFASAVTMVSLLLTAATTYLYGGIRVTGRDVVISKSARMHVAILAGLYLLLQAVSIWFDRYALLTSYNERWTGAMYTDTMARIPGLAVLAGACAIVAVLFFIAAVIGRWRLPLAGLALVLVVGLVVGVGYPWAVQQFQVGPSEQALEQPYIEDNIEATRSAYGIDDVEVVPYDAQTSVSPGQLREDAETTSNIRIVDPALVQPTFAQLHQERTYYQFNSPLDVDRYDIDGQVHDTVSGIRDINVAGLDGGAQSWVNTTLVYTHGYGLVAAYGNQRMPDGTPLLMEGNMPTMGELPDYRPQVYFGENSPEYSIVGQPEGSSPIEFDHVSGEDGQSQTYTTFDEEGGPSIGNFFNRLIYSIKFQSEQILLSEYVTEESQILYDRDPALRVAKVAPYLNIDTDPYASVVDGRLMWIIDGYTTTDAYPYSTQQSMQQLIADTPAAPLPGQASAINYIRNSVKATVDAYSGEVTLYAWDEEDPILQTWSKVFPTTIQPMTEMSGDLLSHVRYPTDMFKVQRATLATYHVTDPVAFYNRQNAWELPQDPTAGATDGRIQSPYYLTTQMPDQDSAYALYSTYIPRVNQGGQTRNVLTGYLSANANAGSTDGTVAEDYGRLTLLQVTNDNIPGPGQVQNSFNSDPVVANQLNLLERGGQTEVLRGNLLTLPVGGGFLFVQPVYVQSTGQTSYPLLRRVLVAFGERVAFEDTLDQALDTLFGGDSGADAGDEEVAPDDGEGGGTEPDPALSAADRLNEALDEAAQALEDRTNAYASNDLVAAAEADSRLQAALAEADAANAELQAELGNPVEDPGAGDTADATDDEAGDTGADPEATP</sequence>